<dbReference type="GO" id="GO:0046872">
    <property type="term" value="F:metal ion binding"/>
    <property type="evidence" value="ECO:0007669"/>
    <property type="project" value="UniProtKB-KW"/>
</dbReference>
<proteinExistence type="predicted"/>
<evidence type="ECO:0000256" key="3">
    <source>
        <dbReference type="ARBA" id="ARBA00023004"/>
    </source>
</evidence>
<keyword evidence="2 4" id="KW-0479">Metal-binding</keyword>
<dbReference type="AlphaFoldDB" id="A0A286G3S8"/>
<dbReference type="InterPro" id="IPR011429">
    <property type="entry name" value="Cyt_c_Planctomycete-type"/>
</dbReference>
<keyword evidence="1 4" id="KW-0349">Heme</keyword>
<evidence type="ECO:0000313" key="6">
    <source>
        <dbReference type="EMBL" id="SOD90148.1"/>
    </source>
</evidence>
<evidence type="ECO:0000256" key="1">
    <source>
        <dbReference type="ARBA" id="ARBA00022617"/>
    </source>
</evidence>
<dbReference type="PROSITE" id="PS51007">
    <property type="entry name" value="CYTC"/>
    <property type="match status" value="1"/>
</dbReference>
<dbReference type="PANTHER" id="PTHR35889">
    <property type="entry name" value="CYCLOINULO-OLIGOSACCHARIDE FRUCTANOTRANSFERASE-RELATED"/>
    <property type="match status" value="1"/>
</dbReference>
<dbReference type="SUPFAM" id="SSF46626">
    <property type="entry name" value="Cytochrome c"/>
    <property type="match status" value="1"/>
</dbReference>
<keyword evidence="3 4" id="KW-0408">Iron</keyword>
<dbReference type="Gene3D" id="2.60.120.260">
    <property type="entry name" value="Galactose-binding domain-like"/>
    <property type="match status" value="1"/>
</dbReference>
<keyword evidence="7" id="KW-1185">Reference proteome</keyword>
<dbReference type="Pfam" id="PF07635">
    <property type="entry name" value="PSCyt1"/>
    <property type="match status" value="1"/>
</dbReference>
<dbReference type="Pfam" id="PF07583">
    <property type="entry name" value="PSCyt2"/>
    <property type="match status" value="1"/>
</dbReference>
<feature type="domain" description="Cytochrome c" evidence="5">
    <location>
        <begin position="31"/>
        <end position="122"/>
    </location>
</feature>
<dbReference type="RefSeq" id="WP_097126867.1">
    <property type="nucleotide sequence ID" value="NZ_OCNH01000002.1"/>
</dbReference>
<name>A0A286G3S8_9BACT</name>
<dbReference type="InterPro" id="IPR022655">
    <property type="entry name" value="DUF1553"/>
</dbReference>
<dbReference type="InterPro" id="IPR036909">
    <property type="entry name" value="Cyt_c-like_dom_sf"/>
</dbReference>
<dbReference type="Proteomes" id="UP000219452">
    <property type="component" value="Unassembled WGS sequence"/>
</dbReference>
<reference evidence="7" key="1">
    <citation type="submission" date="2017-09" db="EMBL/GenBank/DDBJ databases">
        <authorList>
            <person name="Varghese N."/>
            <person name="Submissions S."/>
        </authorList>
    </citation>
    <scope>NUCLEOTIDE SEQUENCE [LARGE SCALE GENOMIC DNA]</scope>
    <source>
        <strain evidence="7">DSM 29961</strain>
    </source>
</reference>
<dbReference type="GO" id="GO:0020037">
    <property type="term" value="F:heme binding"/>
    <property type="evidence" value="ECO:0007669"/>
    <property type="project" value="InterPro"/>
</dbReference>
<dbReference type="PANTHER" id="PTHR35889:SF3">
    <property type="entry name" value="F-BOX DOMAIN-CONTAINING PROTEIN"/>
    <property type="match status" value="1"/>
</dbReference>
<dbReference type="OrthoDB" id="1450284at2"/>
<dbReference type="GO" id="GO:0009055">
    <property type="term" value="F:electron transfer activity"/>
    <property type="evidence" value="ECO:0007669"/>
    <property type="project" value="InterPro"/>
</dbReference>
<gene>
    <name evidence="6" type="ORF">SAMN06269250_3314</name>
</gene>
<protein>
    <submittedName>
        <fullName evidence="6">Planctomycete cytochrome C</fullName>
    </submittedName>
</protein>
<accession>A0A286G3S8</accession>
<sequence>MNKRIGISVGVAAVVITSFTWSPPWFGHQVDYNTDVKPILNKHCLSCHGGVKKAGNVSFLFEHELVQPGKSGKIPVVRGDADASELIRRIQSHDPEEKMPKKGTPLNEEEVDILKQWINEGANWETHWAYKRIEEPTIPSLRSIRNGFGLLNTRDLNWVKNEIDHFVVEKLTGKGLSFSPEASRATLIRRVSLDLTGLPPTEAEVRNFERDTSDLAYETVVDRLLQSPAYGERWTAMWMDLARYADTKGYESDGGRTMWPYRDYVIKSFNQDKPFDRFTIEQLAGDLLTNDKGGFPTEENLIATGFHRNTMTNNEGGTNDEEFRVAAQIDRVNTTWEVWQGTTFACVQCHSHPYDPIPHEDYYKYMAYFNNSRDEDLWDEWPKLRFYKGEDSARVERIKQWISQYDPGQLVEKTQFMRVLEPKINAHSFIKGDASTALLISYYGVKDKGNARILPVTLSGTGSVVLNLTTKAKNAVLTLYLDKLNGPVLTTFNVPDRDTVLIAPITPVRGKHDIYLSLKSTASPEEWVRINWISFQKPLPGAGQPNYAKVVADYAGTLTRPAESMPVIWEGKGDFARKTHVFVRGNWMVKGAEVRPDVPKLLAPIPSNYPKNRLGLAKWIVSRDNALTARVIVNRFWEQLFGRGIVETLEDFGSQGNEPSHQALLDWLAVQFMEQDHWQVKKLLRRMVLSATYRQRSETTREKTEKDPYNRWLSRGPRVRLSAEQVRDQALACSELLSRKQYGPSVMPPQPDKIWQSPYSGESWITSTGEDRYRRAIYTYWKRTAPYPSMTTFDAPSREFCQSRRIATNTPLQALVTLNDPVYLEAAEKLASTMQRRGKTPAQQLWEGYRMLTFQPIGSRKLKVLLATYTDALSTFKASPSEVTNILRYGSEKSPELAALTVSANVLLNLDKVVTKE</sequence>
<dbReference type="CDD" id="cd04084">
    <property type="entry name" value="CBM6_xylanase-like"/>
    <property type="match status" value="1"/>
</dbReference>
<evidence type="ECO:0000256" key="4">
    <source>
        <dbReference type="PROSITE-ProRule" id="PRU00433"/>
    </source>
</evidence>
<evidence type="ECO:0000313" key="7">
    <source>
        <dbReference type="Proteomes" id="UP000219452"/>
    </source>
</evidence>
<dbReference type="Pfam" id="PF07587">
    <property type="entry name" value="PSD1"/>
    <property type="match status" value="1"/>
</dbReference>
<dbReference type="InterPro" id="IPR011444">
    <property type="entry name" value="DUF1549"/>
</dbReference>
<dbReference type="EMBL" id="OCNH01000002">
    <property type="protein sequence ID" value="SOD90148.1"/>
    <property type="molecule type" value="Genomic_DNA"/>
</dbReference>
<organism evidence="6 7">
    <name type="scientific">Spirosoma fluviale</name>
    <dbReference type="NCBI Taxonomy" id="1597977"/>
    <lineage>
        <taxon>Bacteria</taxon>
        <taxon>Pseudomonadati</taxon>
        <taxon>Bacteroidota</taxon>
        <taxon>Cytophagia</taxon>
        <taxon>Cytophagales</taxon>
        <taxon>Cytophagaceae</taxon>
        <taxon>Spirosoma</taxon>
    </lineage>
</organism>
<dbReference type="InterPro" id="IPR009056">
    <property type="entry name" value="Cyt_c-like_dom"/>
</dbReference>
<evidence type="ECO:0000259" key="5">
    <source>
        <dbReference type="PROSITE" id="PS51007"/>
    </source>
</evidence>
<evidence type="ECO:0000256" key="2">
    <source>
        <dbReference type="ARBA" id="ARBA00022723"/>
    </source>
</evidence>